<dbReference type="PROSITE" id="PS00059">
    <property type="entry name" value="ADH_ZINC"/>
    <property type="match status" value="1"/>
</dbReference>
<dbReference type="InterPro" id="IPR047109">
    <property type="entry name" value="CAD-like"/>
</dbReference>
<sequence>MRTTRGWVSHGTTELRRAELRRRELRADDVAVRIDYCGVCHSDLHAVHAHDPDSSVPLVPGHEFTGTVTEVGRDVRNLAVGDAVAVGNIVDACLACDMCRAGQENFCRAFPTLTYGGVDRRDGTPTSGAFAREYVVREGFAYRLPRGLDPAAAAPLMCAGVTVWEPLRALGVGPGTRIAVIGLGGLGHLAVKLAVALGAETTVVSRSADKADDARRLGAQHLIVSTDEAAMTGARGQFDVVLDTIAVAHDLAPYLALLALDGELSLLGYLGQVSVETTDLLIGRKKLSSGGSGGRTRTAELLEFCAERGVVADIELLPSSRAGESLERLARGDVRYRFVLDMSDLDAGPAPVVPVRG</sequence>
<dbReference type="PANTHER" id="PTHR42683">
    <property type="entry name" value="ALDEHYDE REDUCTASE"/>
    <property type="match status" value="1"/>
</dbReference>
<keyword evidence="4" id="KW-0560">Oxidoreductase</keyword>
<dbReference type="InterPro" id="IPR011032">
    <property type="entry name" value="GroES-like_sf"/>
</dbReference>
<dbReference type="RefSeq" id="WP_344099522.1">
    <property type="nucleotide sequence ID" value="NZ_BAAANL010000001.1"/>
</dbReference>
<dbReference type="SUPFAM" id="SSF50129">
    <property type="entry name" value="GroES-like"/>
    <property type="match status" value="1"/>
</dbReference>
<comment type="caution">
    <text evidence="9">The sequence shown here is derived from an EMBL/GenBank/DDBJ whole genome shotgun (WGS) entry which is preliminary data.</text>
</comment>
<feature type="domain" description="Enoyl reductase (ER)" evidence="8">
    <location>
        <begin position="11"/>
        <end position="340"/>
    </location>
</feature>
<evidence type="ECO:0000256" key="6">
    <source>
        <dbReference type="ARBA" id="ARBA00048262"/>
    </source>
</evidence>
<evidence type="ECO:0000313" key="9">
    <source>
        <dbReference type="EMBL" id="GAA1852933.1"/>
    </source>
</evidence>
<evidence type="ECO:0000256" key="1">
    <source>
        <dbReference type="ARBA" id="ARBA00001947"/>
    </source>
</evidence>
<evidence type="ECO:0000256" key="7">
    <source>
        <dbReference type="RuleBase" id="RU361277"/>
    </source>
</evidence>
<organism evidence="9 10">
    <name type="scientific">Myceligenerans crystallogenes</name>
    <dbReference type="NCBI Taxonomy" id="316335"/>
    <lineage>
        <taxon>Bacteria</taxon>
        <taxon>Bacillati</taxon>
        <taxon>Actinomycetota</taxon>
        <taxon>Actinomycetes</taxon>
        <taxon>Micrococcales</taxon>
        <taxon>Promicromonosporaceae</taxon>
        <taxon>Myceligenerans</taxon>
    </lineage>
</organism>
<evidence type="ECO:0000256" key="2">
    <source>
        <dbReference type="ARBA" id="ARBA00022723"/>
    </source>
</evidence>
<comment type="similarity">
    <text evidence="7">Belongs to the zinc-containing alcohol dehydrogenase family.</text>
</comment>
<dbReference type="InterPro" id="IPR013149">
    <property type="entry name" value="ADH-like_C"/>
</dbReference>
<evidence type="ECO:0000313" key="10">
    <source>
        <dbReference type="Proteomes" id="UP001501094"/>
    </source>
</evidence>
<dbReference type="Pfam" id="PF00107">
    <property type="entry name" value="ADH_zinc_N"/>
    <property type="match status" value="1"/>
</dbReference>
<gene>
    <name evidence="9" type="ORF">GCM10009751_06910</name>
</gene>
<evidence type="ECO:0000256" key="4">
    <source>
        <dbReference type="ARBA" id="ARBA00023002"/>
    </source>
</evidence>
<dbReference type="CDD" id="cd05283">
    <property type="entry name" value="CAD1"/>
    <property type="match status" value="1"/>
</dbReference>
<dbReference type="Pfam" id="PF08240">
    <property type="entry name" value="ADH_N"/>
    <property type="match status" value="1"/>
</dbReference>
<dbReference type="InterPro" id="IPR013154">
    <property type="entry name" value="ADH-like_N"/>
</dbReference>
<reference evidence="9 10" key="1">
    <citation type="journal article" date="2019" name="Int. J. Syst. Evol. Microbiol.">
        <title>The Global Catalogue of Microorganisms (GCM) 10K type strain sequencing project: providing services to taxonomists for standard genome sequencing and annotation.</title>
        <authorList>
            <consortium name="The Broad Institute Genomics Platform"/>
            <consortium name="The Broad Institute Genome Sequencing Center for Infectious Disease"/>
            <person name="Wu L."/>
            <person name="Ma J."/>
        </authorList>
    </citation>
    <scope>NUCLEOTIDE SEQUENCE [LARGE SCALE GENOMIC DNA]</scope>
    <source>
        <strain evidence="9 10">JCM 14326</strain>
    </source>
</reference>
<evidence type="ECO:0000256" key="5">
    <source>
        <dbReference type="ARBA" id="ARBA00024074"/>
    </source>
</evidence>
<dbReference type="Gene3D" id="3.90.180.10">
    <property type="entry name" value="Medium-chain alcohol dehydrogenases, catalytic domain"/>
    <property type="match status" value="1"/>
</dbReference>
<dbReference type="InterPro" id="IPR002328">
    <property type="entry name" value="ADH_Zn_CS"/>
</dbReference>
<name>A0ABN2N5M0_9MICO</name>
<protein>
    <recommendedName>
        <fullName evidence="5">alcohol dehydrogenase (NADP(+))</fullName>
        <ecNumber evidence="5">1.1.1.2</ecNumber>
    </recommendedName>
</protein>
<dbReference type="SUPFAM" id="SSF51735">
    <property type="entry name" value="NAD(P)-binding Rossmann-fold domains"/>
    <property type="match status" value="1"/>
</dbReference>
<dbReference type="Gene3D" id="3.40.50.720">
    <property type="entry name" value="NAD(P)-binding Rossmann-like Domain"/>
    <property type="match status" value="1"/>
</dbReference>
<keyword evidence="3 7" id="KW-0862">Zinc</keyword>
<dbReference type="EC" id="1.1.1.2" evidence="5"/>
<comment type="cofactor">
    <cofactor evidence="1 7">
        <name>Zn(2+)</name>
        <dbReference type="ChEBI" id="CHEBI:29105"/>
    </cofactor>
</comment>
<dbReference type="InterPro" id="IPR020843">
    <property type="entry name" value="ER"/>
</dbReference>
<proteinExistence type="inferred from homology"/>
<evidence type="ECO:0000259" key="8">
    <source>
        <dbReference type="SMART" id="SM00829"/>
    </source>
</evidence>
<keyword evidence="10" id="KW-1185">Reference proteome</keyword>
<dbReference type="Proteomes" id="UP001501094">
    <property type="component" value="Unassembled WGS sequence"/>
</dbReference>
<comment type="catalytic activity">
    <reaction evidence="6">
        <text>a primary alcohol + NADP(+) = an aldehyde + NADPH + H(+)</text>
        <dbReference type="Rhea" id="RHEA:15937"/>
        <dbReference type="ChEBI" id="CHEBI:15378"/>
        <dbReference type="ChEBI" id="CHEBI:15734"/>
        <dbReference type="ChEBI" id="CHEBI:17478"/>
        <dbReference type="ChEBI" id="CHEBI:57783"/>
        <dbReference type="ChEBI" id="CHEBI:58349"/>
        <dbReference type="EC" id="1.1.1.2"/>
    </reaction>
</comment>
<keyword evidence="2 7" id="KW-0479">Metal-binding</keyword>
<evidence type="ECO:0000256" key="3">
    <source>
        <dbReference type="ARBA" id="ARBA00022833"/>
    </source>
</evidence>
<dbReference type="InterPro" id="IPR036291">
    <property type="entry name" value="NAD(P)-bd_dom_sf"/>
</dbReference>
<dbReference type="SMART" id="SM00829">
    <property type="entry name" value="PKS_ER"/>
    <property type="match status" value="1"/>
</dbReference>
<dbReference type="EMBL" id="BAAANL010000001">
    <property type="protein sequence ID" value="GAA1852933.1"/>
    <property type="molecule type" value="Genomic_DNA"/>
</dbReference>
<accession>A0ABN2N5M0</accession>